<feature type="compositionally biased region" description="Pro residues" evidence="1">
    <location>
        <begin position="281"/>
        <end position="291"/>
    </location>
</feature>
<organism evidence="2 3">
    <name type="scientific">Arachidicoccus ginsenosidivorans</name>
    <dbReference type="NCBI Taxonomy" id="496057"/>
    <lineage>
        <taxon>Bacteria</taxon>
        <taxon>Pseudomonadati</taxon>
        <taxon>Bacteroidota</taxon>
        <taxon>Chitinophagia</taxon>
        <taxon>Chitinophagales</taxon>
        <taxon>Chitinophagaceae</taxon>
        <taxon>Arachidicoccus</taxon>
    </lineage>
</organism>
<evidence type="ECO:0000256" key="1">
    <source>
        <dbReference type="SAM" id="MobiDB-lite"/>
    </source>
</evidence>
<feature type="region of interest" description="Disordered" evidence="1">
    <location>
        <begin position="245"/>
        <end position="321"/>
    </location>
</feature>
<evidence type="ECO:0000313" key="2">
    <source>
        <dbReference type="EMBL" id="QEC71512.1"/>
    </source>
</evidence>
<sequence length="543" mass="58557">MIHLKEFQQNSGLKKTAENTRMAQCLFRGPKGVFMVKLDWSKAENVSWHNKSFLDVPYYLDNGQRYVPGADGNGTASFNLVIHLYKNGDYRAAIRTTSYDGLSYETSTKVVQFYEMLDGRPMNIWYKDARRQKIVSATQINISKEEYQLIKRKMSHRLLSSKVPGNSRTNSFAGSVDANMNIQSEAGSGSNTYDSANCTITETTTYYDCSGNGNPGSAGEGEYADPVVVAVCPFVTHTIVCVGETPGNTGGGGGPSTGGSGTSGGSNGDNNESPDDCNDEAPPPPPPPPSVNPDGTTAPPYESPTPCELFLPEEPPKPDPCATAKAQIAEKRTKLKAFIDGLKAVKEAAAIDGKEHSIAINQNTDGTITVTPVSQGADFSVNSNLGSKSIANLHNHPNTSPPSAGDVYSFIQNNSMLPNYTTKFVVTQDGSIYALIITNQLAAQDFSAKYPKSILPGSPPEFTEVEIDGVRLFDEYQFSREFFRGEDFTNTEANEGALAYILDSFNAGIALLKMNDDGSFSKINTKKTGGEGPNSTFVKNKCQ</sequence>
<feature type="compositionally biased region" description="Gly residues" evidence="1">
    <location>
        <begin position="248"/>
        <end position="267"/>
    </location>
</feature>
<dbReference type="RefSeq" id="WP_146780890.1">
    <property type="nucleotide sequence ID" value="NZ_CP042434.1"/>
</dbReference>
<reference evidence="2 3" key="1">
    <citation type="journal article" date="2017" name="Int. J. Syst. Evol. Microbiol.">
        <title>Arachidicoccus ginsenosidivorans sp. nov., with ginsenoside-converting activity isolated from ginseng cultivating soil.</title>
        <authorList>
            <person name="Siddiqi M.Z."/>
            <person name="Aslam Z."/>
            <person name="Im W.T."/>
        </authorList>
    </citation>
    <scope>NUCLEOTIDE SEQUENCE [LARGE SCALE GENOMIC DNA]</scope>
    <source>
        <strain evidence="2 3">Gsoil 809</strain>
    </source>
</reference>
<dbReference type="KEGG" id="agi:FSB73_07355"/>
<dbReference type="OrthoDB" id="672238at2"/>
<protein>
    <submittedName>
        <fullName evidence="2">Uncharacterized protein</fullName>
    </submittedName>
</protein>
<dbReference type="EMBL" id="CP042434">
    <property type="protein sequence ID" value="QEC71512.1"/>
    <property type="molecule type" value="Genomic_DNA"/>
</dbReference>
<keyword evidence="3" id="KW-1185">Reference proteome</keyword>
<evidence type="ECO:0000313" key="3">
    <source>
        <dbReference type="Proteomes" id="UP000321291"/>
    </source>
</evidence>
<gene>
    <name evidence="2" type="ORF">FSB73_07355</name>
</gene>
<dbReference type="Proteomes" id="UP000321291">
    <property type="component" value="Chromosome"/>
</dbReference>
<accession>A0A5B8VKL5</accession>
<proteinExistence type="predicted"/>
<dbReference type="AlphaFoldDB" id="A0A5B8VKL5"/>
<name>A0A5B8VKL5_9BACT</name>